<dbReference type="PANTHER" id="PTHR23155">
    <property type="entry name" value="DISEASE RESISTANCE PROTEIN RP"/>
    <property type="match status" value="1"/>
</dbReference>
<protein>
    <recommendedName>
        <fullName evidence="2">NB-ARC domain-containing protein</fullName>
    </recommendedName>
</protein>
<dbReference type="Gene3D" id="3.40.50.300">
    <property type="entry name" value="P-loop containing nucleotide triphosphate hydrolases"/>
    <property type="match status" value="2"/>
</dbReference>
<evidence type="ECO:0000313" key="4">
    <source>
        <dbReference type="Proteomes" id="UP001341281"/>
    </source>
</evidence>
<dbReference type="Pfam" id="PF00931">
    <property type="entry name" value="NB-ARC"/>
    <property type="match status" value="2"/>
</dbReference>
<name>A0AAQ3SXK8_PASNO</name>
<feature type="region of interest" description="Disordered" evidence="1">
    <location>
        <begin position="1"/>
        <end position="25"/>
    </location>
</feature>
<dbReference type="InterPro" id="IPR027417">
    <property type="entry name" value="P-loop_NTPase"/>
</dbReference>
<gene>
    <name evidence="3" type="ORF">U9M48_012120</name>
</gene>
<dbReference type="InterPro" id="IPR044974">
    <property type="entry name" value="Disease_R_plants"/>
</dbReference>
<dbReference type="EMBL" id="CP144747">
    <property type="protein sequence ID" value="WVZ62362.1"/>
    <property type="molecule type" value="Genomic_DNA"/>
</dbReference>
<proteinExistence type="predicted"/>
<reference evidence="3 4" key="1">
    <citation type="submission" date="2024-02" db="EMBL/GenBank/DDBJ databases">
        <title>High-quality chromosome-scale genome assembly of Pensacola bahiagrass (Paspalum notatum Flugge var. saurae).</title>
        <authorList>
            <person name="Vega J.M."/>
            <person name="Podio M."/>
            <person name="Orjuela J."/>
            <person name="Siena L.A."/>
            <person name="Pessino S.C."/>
            <person name="Combes M.C."/>
            <person name="Mariac C."/>
            <person name="Albertini E."/>
            <person name="Pupilli F."/>
            <person name="Ortiz J.P.A."/>
            <person name="Leblanc O."/>
        </authorList>
    </citation>
    <scope>NUCLEOTIDE SEQUENCE [LARGE SCALE GENOMIC DNA]</scope>
    <source>
        <strain evidence="3">R1</strain>
        <tissue evidence="3">Leaf</tissue>
    </source>
</reference>
<dbReference type="PRINTS" id="PR00364">
    <property type="entry name" value="DISEASERSIST"/>
</dbReference>
<feature type="compositionally biased region" description="Polar residues" evidence="1">
    <location>
        <begin position="9"/>
        <end position="25"/>
    </location>
</feature>
<feature type="domain" description="NB-ARC" evidence="2">
    <location>
        <begin position="140"/>
        <end position="226"/>
    </location>
</feature>
<organism evidence="3 4">
    <name type="scientific">Paspalum notatum var. saurae</name>
    <dbReference type="NCBI Taxonomy" id="547442"/>
    <lineage>
        <taxon>Eukaryota</taxon>
        <taxon>Viridiplantae</taxon>
        <taxon>Streptophyta</taxon>
        <taxon>Embryophyta</taxon>
        <taxon>Tracheophyta</taxon>
        <taxon>Spermatophyta</taxon>
        <taxon>Magnoliopsida</taxon>
        <taxon>Liliopsida</taxon>
        <taxon>Poales</taxon>
        <taxon>Poaceae</taxon>
        <taxon>PACMAD clade</taxon>
        <taxon>Panicoideae</taxon>
        <taxon>Andropogonodae</taxon>
        <taxon>Paspaleae</taxon>
        <taxon>Paspalinae</taxon>
        <taxon>Paspalum</taxon>
    </lineage>
</organism>
<feature type="domain" description="NB-ARC" evidence="2">
    <location>
        <begin position="78"/>
        <end position="118"/>
    </location>
</feature>
<dbReference type="GO" id="GO:0098542">
    <property type="term" value="P:defense response to other organism"/>
    <property type="evidence" value="ECO:0007669"/>
    <property type="project" value="TreeGrafter"/>
</dbReference>
<dbReference type="PANTHER" id="PTHR23155:SF1114">
    <property type="entry name" value="OS02G0475500 PROTEIN"/>
    <property type="match status" value="1"/>
</dbReference>
<sequence length="252" mass="28880">MENFMLDHVSQNQTSLMKPGSSLSEDTLGTTNNSLMLRDKIHENQFLGDNENMVRKSLTRIWTIASALEESQLVGREKEKFDIINLISKQDDQNPMVISLWGMGGLGKTTLVKEVYQPRAKKDEIDFGLETRKITKIEGLIGELGMFFERKWYLIIVLNDLSSIMEWDMIIRSLPKMENASRIVITTREENIAKHCSRNQENIYKLDVLGYKDALGLFTNKVFKEATNLNKHPALIEEANMILKKCNGLPLQ</sequence>
<keyword evidence="4" id="KW-1185">Reference proteome</keyword>
<evidence type="ECO:0000256" key="1">
    <source>
        <dbReference type="SAM" id="MobiDB-lite"/>
    </source>
</evidence>
<dbReference type="Proteomes" id="UP001341281">
    <property type="component" value="Chromosome 03"/>
</dbReference>
<dbReference type="GO" id="GO:0043531">
    <property type="term" value="F:ADP binding"/>
    <property type="evidence" value="ECO:0007669"/>
    <property type="project" value="InterPro"/>
</dbReference>
<evidence type="ECO:0000259" key="2">
    <source>
        <dbReference type="Pfam" id="PF00931"/>
    </source>
</evidence>
<accession>A0AAQ3SXK8</accession>
<dbReference type="AlphaFoldDB" id="A0AAQ3SXK8"/>
<dbReference type="InterPro" id="IPR002182">
    <property type="entry name" value="NB-ARC"/>
</dbReference>
<evidence type="ECO:0000313" key="3">
    <source>
        <dbReference type="EMBL" id="WVZ62362.1"/>
    </source>
</evidence>
<dbReference type="SUPFAM" id="SSF52540">
    <property type="entry name" value="P-loop containing nucleoside triphosphate hydrolases"/>
    <property type="match status" value="1"/>
</dbReference>